<dbReference type="Gene3D" id="3.90.950.10">
    <property type="match status" value="1"/>
</dbReference>
<dbReference type="PANTHER" id="PTHR43213">
    <property type="entry name" value="BIFUNCTIONAL DTTP/UTP PYROPHOSPHATASE/METHYLTRANSFERASE PROTEIN-RELATED"/>
    <property type="match status" value="1"/>
</dbReference>
<comment type="function">
    <text evidence="5">Nucleoside triphosphate pyrophosphatase that hydrolyzes 7-methyl-GTP (m(7)GTP). May have a dual role in cell division arrest and in preventing the incorporation of modified nucleotides into cellular nucleic acids.</text>
</comment>
<comment type="subcellular location">
    <subcellularLocation>
        <location evidence="1 5">Cytoplasm</location>
    </subcellularLocation>
</comment>
<reference evidence="6 7" key="1">
    <citation type="journal article" date="2015" name="Stand. Genomic Sci.">
        <title>Genomic Encyclopedia of Bacterial and Archaeal Type Strains, Phase III: the genomes of soil and plant-associated and newly described type strains.</title>
        <authorList>
            <person name="Whitman W.B."/>
            <person name="Woyke T."/>
            <person name="Klenk H.P."/>
            <person name="Zhou Y."/>
            <person name="Lilburn T.G."/>
            <person name="Beck B.J."/>
            <person name="De Vos P."/>
            <person name="Vandamme P."/>
            <person name="Eisen J.A."/>
            <person name="Garrity G."/>
            <person name="Hugenholtz P."/>
            <person name="Kyrpides N.C."/>
        </authorList>
    </citation>
    <scope>NUCLEOTIDE SEQUENCE [LARGE SCALE GENOMIC DNA]</scope>
    <source>
        <strain evidence="6 7">A3</strain>
    </source>
</reference>
<dbReference type="NCBIfam" id="TIGR00172">
    <property type="entry name" value="maf"/>
    <property type="match status" value="1"/>
</dbReference>
<protein>
    <recommendedName>
        <fullName evidence="5">7-methyl-GTP pyrophosphatase</fullName>
        <shortName evidence="5">m(7)GTP pyrophosphatase</shortName>
        <ecNumber evidence="5">3.6.1.-</ecNumber>
    </recommendedName>
</protein>
<accession>A0A4R2HUH2</accession>
<dbReference type="HAMAP" id="MF_00528">
    <property type="entry name" value="Maf"/>
    <property type="match status" value="1"/>
</dbReference>
<name>A0A4R2HUH2_9GAMM</name>
<dbReference type="GO" id="GO:0009117">
    <property type="term" value="P:nucleotide metabolic process"/>
    <property type="evidence" value="ECO:0007669"/>
    <property type="project" value="UniProtKB-KW"/>
</dbReference>
<evidence type="ECO:0000313" key="7">
    <source>
        <dbReference type="Proteomes" id="UP000294862"/>
    </source>
</evidence>
<dbReference type="SUPFAM" id="SSF52972">
    <property type="entry name" value="ITPase-like"/>
    <property type="match status" value="1"/>
</dbReference>
<dbReference type="PANTHER" id="PTHR43213:SF10">
    <property type="entry name" value="7-METHYL-GTP PYROPHOSPHATASE"/>
    <property type="match status" value="1"/>
</dbReference>
<dbReference type="Proteomes" id="UP000294862">
    <property type="component" value="Unassembled WGS sequence"/>
</dbReference>
<evidence type="ECO:0000256" key="4">
    <source>
        <dbReference type="ARBA" id="ARBA00023080"/>
    </source>
</evidence>
<feature type="active site" description="Proton acceptor" evidence="5">
    <location>
        <position position="65"/>
    </location>
</feature>
<dbReference type="PIRSF" id="PIRSF006305">
    <property type="entry name" value="Maf"/>
    <property type="match status" value="1"/>
</dbReference>
<feature type="site" description="Important for substrate specificity" evidence="5">
    <location>
        <position position="8"/>
    </location>
</feature>
<organism evidence="6 7">
    <name type="scientific">Dokdonella fugitiva</name>
    <dbReference type="NCBI Taxonomy" id="328517"/>
    <lineage>
        <taxon>Bacteria</taxon>
        <taxon>Pseudomonadati</taxon>
        <taxon>Pseudomonadota</taxon>
        <taxon>Gammaproteobacteria</taxon>
        <taxon>Lysobacterales</taxon>
        <taxon>Rhodanobacteraceae</taxon>
        <taxon>Dokdonella</taxon>
    </lineage>
</organism>
<dbReference type="AlphaFoldDB" id="A0A4R2HUH2"/>
<dbReference type="InterPro" id="IPR003697">
    <property type="entry name" value="Maf-like"/>
</dbReference>
<keyword evidence="4 5" id="KW-0546">Nucleotide metabolism</keyword>
<dbReference type="GO" id="GO:0005737">
    <property type="term" value="C:cytoplasm"/>
    <property type="evidence" value="ECO:0007669"/>
    <property type="project" value="UniProtKB-SubCell"/>
</dbReference>
<keyword evidence="3 5" id="KW-0378">Hydrolase</keyword>
<keyword evidence="2 5" id="KW-0963">Cytoplasm</keyword>
<dbReference type="EC" id="3.6.1.-" evidence="5"/>
<dbReference type="InterPro" id="IPR029001">
    <property type="entry name" value="ITPase-like_fam"/>
</dbReference>
<evidence type="ECO:0000256" key="3">
    <source>
        <dbReference type="ARBA" id="ARBA00022801"/>
    </source>
</evidence>
<evidence type="ECO:0000256" key="2">
    <source>
        <dbReference type="ARBA" id="ARBA00022490"/>
    </source>
</evidence>
<dbReference type="Pfam" id="PF02545">
    <property type="entry name" value="Maf"/>
    <property type="match status" value="1"/>
</dbReference>
<feature type="site" description="Important for substrate specificity" evidence="5">
    <location>
        <position position="152"/>
    </location>
</feature>
<dbReference type="GO" id="GO:0047429">
    <property type="term" value="F:nucleoside triphosphate diphosphatase activity"/>
    <property type="evidence" value="ECO:0007669"/>
    <property type="project" value="InterPro"/>
</dbReference>
<gene>
    <name evidence="6" type="ORF">EV148_11545</name>
</gene>
<dbReference type="CDD" id="cd00555">
    <property type="entry name" value="Maf"/>
    <property type="match status" value="1"/>
</dbReference>
<feature type="site" description="Important for substrate specificity" evidence="5">
    <location>
        <position position="66"/>
    </location>
</feature>
<sequence>MLGSTSRYRRELLARLAPSFRVHAPAVDETPLAGEAPARLAARLAEAKAHAVAAACPGAIVVGSDQVAELDGRALGKPGTVEAACAQLRACSGRAVAFHTALCVVDARDATPRAHVDIDLTRVVFRALDDETIARYVDAERPLDCAGSFKAEGLGIALFERIENTDPTALIGLPLIALARLLRAAGIELP</sequence>
<keyword evidence="7" id="KW-1185">Reference proteome</keyword>
<evidence type="ECO:0000256" key="1">
    <source>
        <dbReference type="ARBA" id="ARBA00004496"/>
    </source>
</evidence>
<comment type="caution">
    <text evidence="6">The sequence shown here is derived from an EMBL/GenBank/DDBJ whole genome shotgun (WGS) entry which is preliminary data.</text>
</comment>
<evidence type="ECO:0000256" key="5">
    <source>
        <dbReference type="HAMAP-Rule" id="MF_00528"/>
    </source>
</evidence>
<comment type="cofactor">
    <cofactor evidence="5">
        <name>a divalent metal cation</name>
        <dbReference type="ChEBI" id="CHEBI:60240"/>
    </cofactor>
</comment>
<evidence type="ECO:0000313" key="6">
    <source>
        <dbReference type="EMBL" id="TCO34982.1"/>
    </source>
</evidence>
<comment type="caution">
    <text evidence="5">Lacks conserved residue(s) required for the propagation of feature annotation.</text>
</comment>
<comment type="similarity">
    <text evidence="5">Belongs to the Maf family. YceF subfamily.</text>
</comment>
<dbReference type="EMBL" id="SLWQ01000015">
    <property type="protein sequence ID" value="TCO34982.1"/>
    <property type="molecule type" value="Genomic_DNA"/>
</dbReference>
<proteinExistence type="inferred from homology"/>
<comment type="catalytic activity">
    <reaction evidence="5">
        <text>N(7)-methyl-GTP + H2O = N(7)-methyl-GMP + diphosphate + H(+)</text>
        <dbReference type="Rhea" id="RHEA:58744"/>
        <dbReference type="ChEBI" id="CHEBI:15377"/>
        <dbReference type="ChEBI" id="CHEBI:15378"/>
        <dbReference type="ChEBI" id="CHEBI:33019"/>
        <dbReference type="ChEBI" id="CHEBI:58285"/>
        <dbReference type="ChEBI" id="CHEBI:87133"/>
    </reaction>
</comment>